<protein>
    <submittedName>
        <fullName evidence="1">Uncharacterized protein</fullName>
    </submittedName>
</protein>
<keyword evidence="2" id="KW-1185">Reference proteome</keyword>
<evidence type="ECO:0000313" key="2">
    <source>
        <dbReference type="Proteomes" id="UP000308600"/>
    </source>
</evidence>
<accession>A0ACD3A8Q3</accession>
<name>A0ACD3A8Q3_9AGAR</name>
<dbReference type="EMBL" id="ML208606">
    <property type="protein sequence ID" value="TFK62087.1"/>
    <property type="molecule type" value="Genomic_DNA"/>
</dbReference>
<evidence type="ECO:0000313" key="1">
    <source>
        <dbReference type="EMBL" id="TFK62087.1"/>
    </source>
</evidence>
<organism evidence="1 2">
    <name type="scientific">Pluteus cervinus</name>
    <dbReference type="NCBI Taxonomy" id="181527"/>
    <lineage>
        <taxon>Eukaryota</taxon>
        <taxon>Fungi</taxon>
        <taxon>Dikarya</taxon>
        <taxon>Basidiomycota</taxon>
        <taxon>Agaricomycotina</taxon>
        <taxon>Agaricomycetes</taxon>
        <taxon>Agaricomycetidae</taxon>
        <taxon>Agaricales</taxon>
        <taxon>Pluteineae</taxon>
        <taxon>Pluteaceae</taxon>
        <taxon>Pluteus</taxon>
    </lineage>
</organism>
<proteinExistence type="predicted"/>
<sequence>MHTSLISVPKIDDAGYTTFFGNGECRIYNHSGTLIGVIPKINGLYRITTDSDTSYSASERVISLHEGHLHLAHINHEYVKVLLSDKGITGFRLDPNRMEKEECPDCLKATSGKIPCL</sequence>
<reference evidence="1 2" key="1">
    <citation type="journal article" date="2019" name="Nat. Ecol. Evol.">
        <title>Megaphylogeny resolves global patterns of mushroom evolution.</title>
        <authorList>
            <person name="Varga T."/>
            <person name="Krizsan K."/>
            <person name="Foldi C."/>
            <person name="Dima B."/>
            <person name="Sanchez-Garcia M."/>
            <person name="Sanchez-Ramirez S."/>
            <person name="Szollosi G.J."/>
            <person name="Szarkandi J.G."/>
            <person name="Papp V."/>
            <person name="Albert L."/>
            <person name="Andreopoulos W."/>
            <person name="Angelini C."/>
            <person name="Antonin V."/>
            <person name="Barry K.W."/>
            <person name="Bougher N.L."/>
            <person name="Buchanan P."/>
            <person name="Buyck B."/>
            <person name="Bense V."/>
            <person name="Catcheside P."/>
            <person name="Chovatia M."/>
            <person name="Cooper J."/>
            <person name="Damon W."/>
            <person name="Desjardin D."/>
            <person name="Finy P."/>
            <person name="Geml J."/>
            <person name="Haridas S."/>
            <person name="Hughes K."/>
            <person name="Justo A."/>
            <person name="Karasinski D."/>
            <person name="Kautmanova I."/>
            <person name="Kiss B."/>
            <person name="Kocsube S."/>
            <person name="Kotiranta H."/>
            <person name="LaButti K.M."/>
            <person name="Lechner B.E."/>
            <person name="Liimatainen K."/>
            <person name="Lipzen A."/>
            <person name="Lukacs Z."/>
            <person name="Mihaltcheva S."/>
            <person name="Morgado L.N."/>
            <person name="Niskanen T."/>
            <person name="Noordeloos M.E."/>
            <person name="Ohm R.A."/>
            <person name="Ortiz-Santana B."/>
            <person name="Ovrebo C."/>
            <person name="Racz N."/>
            <person name="Riley R."/>
            <person name="Savchenko A."/>
            <person name="Shiryaev A."/>
            <person name="Soop K."/>
            <person name="Spirin V."/>
            <person name="Szebenyi C."/>
            <person name="Tomsovsky M."/>
            <person name="Tulloss R.E."/>
            <person name="Uehling J."/>
            <person name="Grigoriev I.V."/>
            <person name="Vagvolgyi C."/>
            <person name="Papp T."/>
            <person name="Martin F.M."/>
            <person name="Miettinen O."/>
            <person name="Hibbett D.S."/>
            <person name="Nagy L.G."/>
        </authorList>
    </citation>
    <scope>NUCLEOTIDE SEQUENCE [LARGE SCALE GENOMIC DNA]</scope>
    <source>
        <strain evidence="1 2">NL-1719</strain>
    </source>
</reference>
<dbReference type="Proteomes" id="UP000308600">
    <property type="component" value="Unassembled WGS sequence"/>
</dbReference>
<gene>
    <name evidence="1" type="ORF">BDN72DRAFT_777527</name>
</gene>